<dbReference type="EMBL" id="WTVP01000021">
    <property type="protein sequence ID" value="NMG15745.1"/>
    <property type="molecule type" value="Genomic_DNA"/>
</dbReference>
<evidence type="ECO:0000313" key="2">
    <source>
        <dbReference type="Proteomes" id="UP000633943"/>
    </source>
</evidence>
<evidence type="ECO:0000313" key="1">
    <source>
        <dbReference type="EMBL" id="NMG15745.1"/>
    </source>
</evidence>
<dbReference type="Proteomes" id="UP000633943">
    <property type="component" value="Unassembled WGS sequence"/>
</dbReference>
<dbReference type="RefSeq" id="WP_169202381.1">
    <property type="nucleotide sequence ID" value="NZ_CP059467.1"/>
</dbReference>
<organism evidence="1 2">
    <name type="scientific">Aromatoleum bremense</name>
    <dbReference type="NCBI Taxonomy" id="76115"/>
    <lineage>
        <taxon>Bacteria</taxon>
        <taxon>Pseudomonadati</taxon>
        <taxon>Pseudomonadota</taxon>
        <taxon>Betaproteobacteria</taxon>
        <taxon>Rhodocyclales</taxon>
        <taxon>Rhodocyclaceae</taxon>
        <taxon>Aromatoleum</taxon>
    </lineage>
</organism>
<comment type="caution">
    <text evidence="1">The sequence shown here is derived from an EMBL/GenBank/DDBJ whole genome shotgun (WGS) entry which is preliminary data.</text>
</comment>
<keyword evidence="2" id="KW-1185">Reference proteome</keyword>
<protein>
    <submittedName>
        <fullName evidence="1">Uncharacterized protein</fullName>
    </submittedName>
</protein>
<reference evidence="1 2" key="1">
    <citation type="submission" date="2019-12" db="EMBL/GenBank/DDBJ databases">
        <title>Comparative genomics gives insights into the taxonomy of the Azoarcus-Aromatoleum group and reveals separate origins of nif in the plant-associated Azoarcus and non-plant-associated Aromatoleum sub-groups.</title>
        <authorList>
            <person name="Lafos M."/>
            <person name="Maluk M."/>
            <person name="Batista M."/>
            <person name="Junghare M."/>
            <person name="Carmona M."/>
            <person name="Faoro H."/>
            <person name="Cruz L.M."/>
            <person name="Battistoni F."/>
            <person name="De Souza E."/>
            <person name="Pedrosa F."/>
            <person name="Chen W.-M."/>
            <person name="Poole P.S."/>
            <person name="Dixon R.A."/>
            <person name="James E.K."/>
        </authorList>
    </citation>
    <scope>NUCLEOTIDE SEQUENCE [LARGE SCALE GENOMIC DNA]</scope>
    <source>
        <strain evidence="1 2">PbN1</strain>
    </source>
</reference>
<sequence length="111" mass="12545">MIIRQMKFDREADEWTLQRIQALRVALFTRGNPDLGQDPGQPLLEIPNRFARVTSLLDARRRVRAFIDQHALGSGNWAGGQVLDGCDQQVAYISYNGRVWVPALHEALSSN</sequence>
<accession>A0ABX1NUP9</accession>
<gene>
    <name evidence="1" type="ORF">GPA24_09335</name>
</gene>
<name>A0ABX1NUP9_9RHOO</name>
<proteinExistence type="predicted"/>